<accession>A0A316IAU6</accession>
<comment type="caution">
    <text evidence="2">The sequence shown here is derived from an EMBL/GenBank/DDBJ whole genome shotgun (WGS) entry which is preliminary data.</text>
</comment>
<dbReference type="Proteomes" id="UP000245812">
    <property type="component" value="Unassembled WGS sequence"/>
</dbReference>
<proteinExistence type="predicted"/>
<feature type="compositionally biased region" description="Pro residues" evidence="1">
    <location>
        <begin position="57"/>
        <end position="67"/>
    </location>
</feature>
<feature type="region of interest" description="Disordered" evidence="1">
    <location>
        <begin position="29"/>
        <end position="73"/>
    </location>
</feature>
<gene>
    <name evidence="2" type="ORF">C7456_104294</name>
</gene>
<evidence type="ECO:0000313" key="3">
    <source>
        <dbReference type="Proteomes" id="UP000245812"/>
    </source>
</evidence>
<dbReference type="AlphaFoldDB" id="A0A316IAU6"/>
<reference evidence="2 3" key="1">
    <citation type="submission" date="2018-05" db="EMBL/GenBank/DDBJ databases">
        <title>Genomic Encyclopedia of Type Strains, Phase IV (KMG-IV): sequencing the most valuable type-strain genomes for metagenomic binning, comparative biology and taxonomic classification.</title>
        <authorList>
            <person name="Goeker M."/>
        </authorList>
    </citation>
    <scope>NUCLEOTIDE SEQUENCE [LARGE SCALE GENOMIC DNA]</scope>
    <source>
        <strain evidence="2 3">DSM 14263</strain>
    </source>
</reference>
<name>A0A316IAU6_9GAMM</name>
<sequence>MPPHPYRMHMMNDDSRPLSAAQIHSIYRDGLSVGDPGQVAPPAYRRSTFSTREPSHPGSPPPRPSPSPKSKRR</sequence>
<evidence type="ECO:0000313" key="2">
    <source>
        <dbReference type="EMBL" id="PWK89936.1"/>
    </source>
</evidence>
<keyword evidence="3" id="KW-1185">Reference proteome</keyword>
<protein>
    <submittedName>
        <fullName evidence="2">Uncharacterized protein</fullName>
    </submittedName>
</protein>
<evidence type="ECO:0000256" key="1">
    <source>
        <dbReference type="SAM" id="MobiDB-lite"/>
    </source>
</evidence>
<dbReference type="EMBL" id="QGHC01000004">
    <property type="protein sequence ID" value="PWK89936.1"/>
    <property type="molecule type" value="Genomic_DNA"/>
</dbReference>
<organism evidence="2 3">
    <name type="scientific">Fulvimonas soli</name>
    <dbReference type="NCBI Taxonomy" id="155197"/>
    <lineage>
        <taxon>Bacteria</taxon>
        <taxon>Pseudomonadati</taxon>
        <taxon>Pseudomonadota</taxon>
        <taxon>Gammaproteobacteria</taxon>
        <taxon>Lysobacterales</taxon>
        <taxon>Rhodanobacteraceae</taxon>
        <taxon>Fulvimonas</taxon>
    </lineage>
</organism>